<accession>A0A238F2Y0</accession>
<name>A0A238F2Y0_9BASI</name>
<dbReference type="PANTHER" id="PTHR12203">
    <property type="entry name" value="KDEL LYS-ASP-GLU-LEU CONTAINING - RELATED"/>
    <property type="match status" value="1"/>
</dbReference>
<evidence type="ECO:0000313" key="3">
    <source>
        <dbReference type="EMBL" id="SCV68492.1"/>
    </source>
</evidence>
<dbReference type="PANTHER" id="PTHR12203:SF107">
    <property type="entry name" value="GLYCOSYL TRANSFERASE CAP10 DOMAIN-CONTAINING PROTEIN"/>
    <property type="match status" value="1"/>
</dbReference>
<evidence type="ECO:0000313" key="4">
    <source>
        <dbReference type="Proteomes" id="UP000198372"/>
    </source>
</evidence>
<dbReference type="Pfam" id="PF05686">
    <property type="entry name" value="Glyco_transf_90"/>
    <property type="match status" value="1"/>
</dbReference>
<organism evidence="3 4">
    <name type="scientific">Microbotryum intermedium</name>
    <dbReference type="NCBI Taxonomy" id="269621"/>
    <lineage>
        <taxon>Eukaryota</taxon>
        <taxon>Fungi</taxon>
        <taxon>Dikarya</taxon>
        <taxon>Basidiomycota</taxon>
        <taxon>Pucciniomycotina</taxon>
        <taxon>Microbotryomycetes</taxon>
        <taxon>Microbotryales</taxon>
        <taxon>Microbotryaceae</taxon>
        <taxon>Microbotryum</taxon>
    </lineage>
</organism>
<keyword evidence="1" id="KW-1133">Transmembrane helix</keyword>
<dbReference type="InterPro" id="IPR051091">
    <property type="entry name" value="O-Glucosyltr/Glycosyltrsf_90"/>
</dbReference>
<evidence type="ECO:0000256" key="1">
    <source>
        <dbReference type="SAM" id="Phobius"/>
    </source>
</evidence>
<gene>
    <name evidence="3" type="ORF">BQ2448_613</name>
</gene>
<dbReference type="InterPro" id="IPR006598">
    <property type="entry name" value="CAP10"/>
</dbReference>
<proteinExistence type="predicted"/>
<feature type="transmembrane region" description="Helical" evidence="1">
    <location>
        <begin position="93"/>
        <end position="113"/>
    </location>
</feature>
<reference evidence="4" key="1">
    <citation type="submission" date="2016-09" db="EMBL/GenBank/DDBJ databases">
        <authorList>
            <person name="Jeantristanb JTB J.-T."/>
            <person name="Ricardo R."/>
        </authorList>
    </citation>
    <scope>NUCLEOTIDE SEQUENCE [LARGE SCALE GENOMIC DNA]</scope>
</reference>
<dbReference type="SMART" id="SM00672">
    <property type="entry name" value="CAP10"/>
    <property type="match status" value="1"/>
</dbReference>
<protein>
    <submittedName>
        <fullName evidence="3">BQ2448_613 protein</fullName>
    </submittedName>
</protein>
<keyword evidence="1" id="KW-0472">Membrane</keyword>
<keyword evidence="4" id="KW-1185">Reference proteome</keyword>
<dbReference type="OrthoDB" id="202415at2759"/>
<keyword evidence="1" id="KW-0812">Transmembrane</keyword>
<dbReference type="Proteomes" id="UP000198372">
    <property type="component" value="Unassembled WGS sequence"/>
</dbReference>
<feature type="domain" description="Glycosyl transferase CAP10" evidence="2">
    <location>
        <begin position="258"/>
        <end position="496"/>
    </location>
</feature>
<evidence type="ECO:0000259" key="2">
    <source>
        <dbReference type="SMART" id="SM00672"/>
    </source>
</evidence>
<sequence length="520" mass="58679">MFHRVRRTITDQLMTLASSLPGSPAIGGVSGSTDHEAEMTVAGATYRSLNNGGSVTGITAPTASTHGRSPIGVWGPWGASANSSTPRSRLVQVWLYVSPLTTILLIVAVLRMARQPPPPESVPRPAPLPETLNPYAFGPKTNLTALTEICTLEQNRVKSWRQAAQGYEAGHDRHLTQVQCDHVFPGLYLEIDRAVAHWKKQGGITRKHLDEAEEKSQARVLIKNNRLYVKSYSDDQQGTRTKAVLASIRDAMIGSLEPLPDVEFVLQTGDTGVPAGAAWALGRRDKEPELTLMPDFGFFSWPEPGVGGMVEVADKCKQYEQRIKWEDKVPKLFWKGAFMVDIRKELWDIARKYKWGAVSDLEWGDKATIEKEVLAPEEHCAFKYLGHVEGFAYSGRGKQLLQCRSVVVAHKMKYIQHFHHLFNSDMNSPDQNIFISPGRNFDELPATMQWLIENDDRAEQIADTSYNFFRHYLSPASVDCYWRRLLQRWAEVLTFEPELPRDFASYESFILMGKTKWVPY</sequence>
<dbReference type="EMBL" id="FMSP01000003">
    <property type="protein sequence ID" value="SCV68492.1"/>
    <property type="molecule type" value="Genomic_DNA"/>
</dbReference>
<dbReference type="AlphaFoldDB" id="A0A238F2Y0"/>